<name>A0A5C5RC24_9ACTN</name>
<accession>A0A5C5RC24</accession>
<reference evidence="2 3" key="1">
    <citation type="submission" date="2019-06" db="EMBL/GenBank/DDBJ databases">
        <title>Tsukamurella conjunctivitidis sp. nov., Tsukamurella assacharolytica sp. nov. and Tsukamurella sputae sp. nov. isolated from patients with conjunctivitis, bacteraemia (lymphoma) and respiratory infection (sputum) in Hong Kong.</title>
        <authorList>
            <person name="Teng J.L.L."/>
            <person name="Lee H.H."/>
            <person name="Fong J.Y.H."/>
            <person name="Fok K.M.N."/>
            <person name="Lau S.K.P."/>
            <person name="Woo P.C.Y."/>
        </authorList>
    </citation>
    <scope>NUCLEOTIDE SEQUENCE [LARGE SCALE GENOMIC DNA]</scope>
    <source>
        <strain evidence="2 3">HKU72</strain>
    </source>
</reference>
<feature type="transmembrane region" description="Helical" evidence="1">
    <location>
        <begin position="12"/>
        <end position="34"/>
    </location>
</feature>
<dbReference type="Proteomes" id="UP000319375">
    <property type="component" value="Unassembled WGS sequence"/>
</dbReference>
<keyword evidence="3" id="KW-1185">Reference proteome</keyword>
<evidence type="ECO:0000313" key="3">
    <source>
        <dbReference type="Proteomes" id="UP000319375"/>
    </source>
</evidence>
<gene>
    <name evidence="2" type="ORF">FK530_25330</name>
</gene>
<feature type="transmembrane region" description="Helical" evidence="1">
    <location>
        <begin position="40"/>
        <end position="60"/>
    </location>
</feature>
<dbReference type="AlphaFoldDB" id="A0A5C5RC24"/>
<evidence type="ECO:0000313" key="2">
    <source>
        <dbReference type="EMBL" id="TWS20356.1"/>
    </source>
</evidence>
<dbReference type="EMBL" id="VIGX01000265">
    <property type="protein sequence ID" value="TWS20356.1"/>
    <property type="molecule type" value="Genomic_DNA"/>
</dbReference>
<keyword evidence="1" id="KW-1133">Transmembrane helix</keyword>
<feature type="transmembrane region" description="Helical" evidence="1">
    <location>
        <begin position="67"/>
        <end position="86"/>
    </location>
</feature>
<proteinExistence type="predicted"/>
<protein>
    <submittedName>
        <fullName evidence="2">Uncharacterized protein</fullName>
    </submittedName>
</protein>
<evidence type="ECO:0000256" key="1">
    <source>
        <dbReference type="SAM" id="Phobius"/>
    </source>
</evidence>
<dbReference type="OrthoDB" id="4775122at2"/>
<keyword evidence="1" id="KW-0472">Membrane</keyword>
<dbReference type="RefSeq" id="WP_146489523.1">
    <property type="nucleotide sequence ID" value="NZ_VIGX01000265.1"/>
</dbReference>
<keyword evidence="1" id="KW-0812">Transmembrane</keyword>
<sequence length="150" mass="16894">MFAGRRDLASTGWILTGLVLIDGVFCLRGTMLGVDESAAIWPWFPALILFGLWVSYLVVWFRRSQSLSWRLLPIPLIGVLTLALAFTDTPRRLQWAFDEPRLTTAAQQVLTDPRVDFTEYSDRRIGTLRVHRTTKTGGAVLFAIPPTDTT</sequence>
<organism evidence="2 3">
    <name type="scientific">Tsukamurella conjunctivitidis</name>
    <dbReference type="NCBI Taxonomy" id="2592068"/>
    <lineage>
        <taxon>Bacteria</taxon>
        <taxon>Bacillati</taxon>
        <taxon>Actinomycetota</taxon>
        <taxon>Actinomycetes</taxon>
        <taxon>Mycobacteriales</taxon>
        <taxon>Tsukamurellaceae</taxon>
        <taxon>Tsukamurella</taxon>
    </lineage>
</organism>
<feature type="non-terminal residue" evidence="2">
    <location>
        <position position="150"/>
    </location>
</feature>
<comment type="caution">
    <text evidence="2">The sequence shown here is derived from an EMBL/GenBank/DDBJ whole genome shotgun (WGS) entry which is preliminary data.</text>
</comment>